<name>B3SC32_TRIAD</name>
<dbReference type="GO" id="GO:0005685">
    <property type="term" value="C:U1 snRNP"/>
    <property type="evidence" value="ECO:0000318"/>
    <property type="project" value="GO_Central"/>
</dbReference>
<dbReference type="Gene3D" id="2.20.70.10">
    <property type="match status" value="2"/>
</dbReference>
<evidence type="ECO:0000259" key="3">
    <source>
        <dbReference type="PROSITE" id="PS51676"/>
    </source>
</evidence>
<dbReference type="STRING" id="10228.B3SC32"/>
<evidence type="ECO:0000259" key="2">
    <source>
        <dbReference type="PROSITE" id="PS50020"/>
    </source>
</evidence>
<dbReference type="Pfam" id="PF00397">
    <property type="entry name" value="WW"/>
    <property type="match status" value="2"/>
</dbReference>
<feature type="compositionally biased region" description="Basic residues" evidence="1">
    <location>
        <begin position="551"/>
        <end position="568"/>
    </location>
</feature>
<dbReference type="SMART" id="SM00456">
    <property type="entry name" value="WW"/>
    <property type="match status" value="2"/>
</dbReference>
<dbReference type="PhylomeDB" id="B3SC32"/>
<dbReference type="FunFam" id="1.10.10.440:FF:000037">
    <property type="entry name" value="Pre-mRNA-processing factor 40"/>
    <property type="match status" value="1"/>
</dbReference>
<proteinExistence type="predicted"/>
<dbReference type="GO" id="GO:0045292">
    <property type="term" value="P:mRNA cis splicing, via spliceosome"/>
    <property type="evidence" value="ECO:0007669"/>
    <property type="project" value="InterPro"/>
</dbReference>
<gene>
    <name evidence="4" type="ORF">TRIADDRAFT_61832</name>
</gene>
<evidence type="ECO:0000313" key="5">
    <source>
        <dbReference type="Proteomes" id="UP000009022"/>
    </source>
</evidence>
<feature type="compositionally biased region" description="Basic residues" evidence="1">
    <location>
        <begin position="519"/>
        <end position="537"/>
    </location>
</feature>
<keyword evidence="5" id="KW-1185">Reference proteome</keyword>
<dbReference type="Pfam" id="PF01846">
    <property type="entry name" value="FF"/>
    <property type="match status" value="3"/>
</dbReference>
<dbReference type="GO" id="GO:0071004">
    <property type="term" value="C:U2-type prespliceosome"/>
    <property type="evidence" value="ECO:0000318"/>
    <property type="project" value="GO_Central"/>
</dbReference>
<dbReference type="InterPro" id="IPR036020">
    <property type="entry name" value="WW_dom_sf"/>
</dbReference>
<dbReference type="EMBL" id="DS985267">
    <property type="protein sequence ID" value="EDV19782.1"/>
    <property type="molecule type" value="Genomic_DNA"/>
</dbReference>
<dbReference type="OrthoDB" id="187617at2759"/>
<protein>
    <submittedName>
        <fullName evidence="4">Uncharacterized protein</fullName>
    </submittedName>
</protein>
<dbReference type="InterPro" id="IPR001202">
    <property type="entry name" value="WW_dom"/>
</dbReference>
<organism evidence="4 5">
    <name type="scientific">Trichoplax adhaerens</name>
    <name type="common">Trichoplax reptans</name>
    <dbReference type="NCBI Taxonomy" id="10228"/>
    <lineage>
        <taxon>Eukaryota</taxon>
        <taxon>Metazoa</taxon>
        <taxon>Placozoa</taxon>
        <taxon>Uniplacotomia</taxon>
        <taxon>Trichoplacea</taxon>
        <taxon>Trichoplacidae</taxon>
        <taxon>Trichoplax</taxon>
    </lineage>
</organism>
<dbReference type="HOGENOM" id="CLU_005825_1_1_1"/>
<dbReference type="KEGG" id="tad:TRIADDRAFT_61832"/>
<dbReference type="Proteomes" id="UP000009022">
    <property type="component" value="Unassembled WGS sequence"/>
</dbReference>
<dbReference type="PROSITE" id="PS51676">
    <property type="entry name" value="FF"/>
    <property type="match status" value="2"/>
</dbReference>
<dbReference type="GeneID" id="6759018"/>
<dbReference type="Gene3D" id="1.10.10.440">
    <property type="entry name" value="FF domain"/>
    <property type="match status" value="3"/>
</dbReference>
<dbReference type="PROSITE" id="PS50020">
    <property type="entry name" value="WW_DOMAIN_2"/>
    <property type="match status" value="2"/>
</dbReference>
<dbReference type="SUPFAM" id="SSF81698">
    <property type="entry name" value="FF domain"/>
    <property type="match status" value="4"/>
</dbReference>
<evidence type="ECO:0000256" key="1">
    <source>
        <dbReference type="SAM" id="MobiDB-lite"/>
    </source>
</evidence>
<dbReference type="InterPro" id="IPR036517">
    <property type="entry name" value="FF_domain_sf"/>
</dbReference>
<feature type="region of interest" description="Disordered" evidence="1">
    <location>
        <begin position="510"/>
        <end position="578"/>
    </location>
</feature>
<feature type="domain" description="WW" evidence="2">
    <location>
        <begin position="7"/>
        <end position="34"/>
    </location>
</feature>
<accession>B3SC32</accession>
<dbReference type="InterPro" id="IPR002713">
    <property type="entry name" value="FF_domain"/>
</dbReference>
<feature type="domain" description="FF" evidence="3">
    <location>
        <begin position="450"/>
        <end position="507"/>
    </location>
</feature>
<sequence>MENIGVWTEHKAPDDRIYYYNTATKKSQWKKPDELKTRAELLMDSCPWKEHAADNGKTYYHNMVTKESTWTIPKELEEIKAMLAGDEGLKAQTKAQASGLETGENTVPTQNQNLSSTVGQMTEVTEKIQYSNKDEAKQAFIGLLKEKQIPSYYTWDAVMKVIVSDPRYAALPKMNERKLAFNEYKTKKSKEEKEEQRVKVRLARERLTNAMFNHPKMGSYVRWRQVCELFEKEQYWQDIPERDKRVMQNILLIPFLGSLNFKLSLDEKKEEEEKRDKDRNKILALLRTISEITYSTTWGKAQEILDNDNTFNNDCKDIDKLDTLFAFQDHIRELEKNLLDELHTNGNLDANSAWKLLFLVIRTDSRFTVMLGQRGSSPLDLFKFYVDDLKNRYHDEKKIIKEILKEFFEIITCDPRSQTLDKGNATTAYYSLLEKAEARERDRLKAEEKKMRRLEGAFKAMLKSHTPPILLNAKWEEYREIFINNPAFEAVTIEAERIRLFEEFINELDGGKGDQSVKPSHHKSKKSKKHRNKRSRSRSISYSDDEESSKRSRRKSKKHKRSISRSRSRSPASDSGTA</sequence>
<reference evidence="4 5" key="1">
    <citation type="journal article" date="2008" name="Nature">
        <title>The Trichoplax genome and the nature of placozoans.</title>
        <authorList>
            <person name="Srivastava M."/>
            <person name="Begovic E."/>
            <person name="Chapman J."/>
            <person name="Putnam N.H."/>
            <person name="Hellsten U."/>
            <person name="Kawashima T."/>
            <person name="Kuo A."/>
            <person name="Mitros T."/>
            <person name="Salamov A."/>
            <person name="Carpenter M.L."/>
            <person name="Signorovitch A.Y."/>
            <person name="Moreno M.A."/>
            <person name="Kamm K."/>
            <person name="Grimwood J."/>
            <person name="Schmutz J."/>
            <person name="Shapiro H."/>
            <person name="Grigoriev I.V."/>
            <person name="Buss L.W."/>
            <person name="Schierwater B."/>
            <person name="Dellaporta S.L."/>
            <person name="Rokhsar D.S."/>
        </authorList>
    </citation>
    <scope>NUCLEOTIDE SEQUENCE [LARGE SCALE GENOMIC DNA]</scope>
    <source>
        <strain evidence="4 5">Grell-BS-1999</strain>
    </source>
</reference>
<dbReference type="GO" id="GO:0003723">
    <property type="term" value="F:RNA binding"/>
    <property type="evidence" value="ECO:0000318"/>
    <property type="project" value="GO_Central"/>
</dbReference>
<dbReference type="SUPFAM" id="SSF51045">
    <property type="entry name" value="WW domain"/>
    <property type="match status" value="2"/>
</dbReference>
<dbReference type="GO" id="GO:0000398">
    <property type="term" value="P:mRNA splicing, via spliceosome"/>
    <property type="evidence" value="ECO:0000318"/>
    <property type="project" value="GO_Central"/>
</dbReference>
<feature type="domain" description="WW" evidence="2">
    <location>
        <begin position="47"/>
        <end position="75"/>
    </location>
</feature>
<dbReference type="RefSeq" id="XP_002117806.1">
    <property type="nucleotide sequence ID" value="XM_002117770.1"/>
</dbReference>
<dbReference type="InParanoid" id="B3SC32"/>
<evidence type="ECO:0000313" key="4">
    <source>
        <dbReference type="EMBL" id="EDV19782.1"/>
    </source>
</evidence>
<feature type="domain" description="FF" evidence="3">
    <location>
        <begin position="133"/>
        <end position="187"/>
    </location>
</feature>
<dbReference type="InterPro" id="IPR039726">
    <property type="entry name" value="Prp40-like"/>
</dbReference>
<dbReference type="CTD" id="6759018"/>
<dbReference type="PANTHER" id="PTHR11864:SF0">
    <property type="entry name" value="PRP40 PRE-MRNA PROCESSING FACTOR 40 HOMOLOG A (YEAST)"/>
    <property type="match status" value="1"/>
</dbReference>
<dbReference type="CDD" id="cd00201">
    <property type="entry name" value="WW"/>
    <property type="match status" value="2"/>
</dbReference>
<dbReference type="PROSITE" id="PS01159">
    <property type="entry name" value="WW_DOMAIN_1"/>
    <property type="match status" value="2"/>
</dbReference>
<dbReference type="OMA" id="NEPIYKH"/>
<dbReference type="eggNOG" id="KOG0152">
    <property type="taxonomic scope" value="Eukaryota"/>
</dbReference>
<dbReference type="SMART" id="SM00441">
    <property type="entry name" value="FF"/>
    <property type="match status" value="3"/>
</dbReference>
<dbReference type="AlphaFoldDB" id="B3SC32"/>
<dbReference type="PANTHER" id="PTHR11864">
    <property type="entry name" value="PRE-MRNA-PROCESSING PROTEIN PRP40"/>
    <property type="match status" value="1"/>
</dbReference>